<dbReference type="Proteomes" id="UP000245207">
    <property type="component" value="Unassembled WGS sequence"/>
</dbReference>
<protein>
    <submittedName>
        <fullName evidence="2">Transferase, Chloramphenicol acetyltransferase-like domain protein</fullName>
    </submittedName>
</protein>
<dbReference type="OrthoDB" id="671439at2759"/>
<evidence type="ECO:0000313" key="3">
    <source>
        <dbReference type="Proteomes" id="UP000245207"/>
    </source>
</evidence>
<dbReference type="STRING" id="35608.A0A2U1K9K6"/>
<accession>A0A2U1K9K6</accession>
<dbReference type="GO" id="GO:0016740">
    <property type="term" value="F:transferase activity"/>
    <property type="evidence" value="ECO:0007669"/>
    <property type="project" value="UniProtKB-KW"/>
</dbReference>
<comment type="similarity">
    <text evidence="1">Belongs to the plant acyltransferase family.</text>
</comment>
<reference evidence="2 3" key="1">
    <citation type="journal article" date="2018" name="Mol. Plant">
        <title>The genome of Artemisia annua provides insight into the evolution of Asteraceae family and artemisinin biosynthesis.</title>
        <authorList>
            <person name="Shen Q."/>
            <person name="Zhang L."/>
            <person name="Liao Z."/>
            <person name="Wang S."/>
            <person name="Yan T."/>
            <person name="Shi P."/>
            <person name="Liu M."/>
            <person name="Fu X."/>
            <person name="Pan Q."/>
            <person name="Wang Y."/>
            <person name="Lv Z."/>
            <person name="Lu X."/>
            <person name="Zhang F."/>
            <person name="Jiang W."/>
            <person name="Ma Y."/>
            <person name="Chen M."/>
            <person name="Hao X."/>
            <person name="Li L."/>
            <person name="Tang Y."/>
            <person name="Lv G."/>
            <person name="Zhou Y."/>
            <person name="Sun X."/>
            <person name="Brodelius P.E."/>
            <person name="Rose J.K.C."/>
            <person name="Tang K."/>
        </authorList>
    </citation>
    <scope>NUCLEOTIDE SEQUENCE [LARGE SCALE GENOMIC DNA]</scope>
    <source>
        <strain evidence="3">cv. Huhao1</strain>
        <tissue evidence="2">Leaf</tissue>
    </source>
</reference>
<sequence length="160" mass="17787">MNIRNKVIPEIPKGYYANGFVLACAKTTVKELIDGNLHQAVKLVQEAKSSLTDDSISGILELLENKNMKTDLTKSLVISQWSKLGLEDLDFGHGMPLHMGPLTSDIYCLFLPVAGDYNAIRVLVSLPKSAVEKFEYNMNAFLDSNNVEACGNYEKEKFLL</sequence>
<dbReference type="PANTHER" id="PTHR31147:SF25">
    <property type="entry name" value="HXXXD-TYPE ACYL-TRANSFERASE FAMILY PROTEIN"/>
    <property type="match status" value="1"/>
</dbReference>
<dbReference type="PROSITE" id="PS51257">
    <property type="entry name" value="PROKAR_LIPOPROTEIN"/>
    <property type="match status" value="1"/>
</dbReference>
<dbReference type="InterPro" id="IPR023213">
    <property type="entry name" value="CAT-like_dom_sf"/>
</dbReference>
<organism evidence="2 3">
    <name type="scientific">Artemisia annua</name>
    <name type="common">Sweet wormwood</name>
    <dbReference type="NCBI Taxonomy" id="35608"/>
    <lineage>
        <taxon>Eukaryota</taxon>
        <taxon>Viridiplantae</taxon>
        <taxon>Streptophyta</taxon>
        <taxon>Embryophyta</taxon>
        <taxon>Tracheophyta</taxon>
        <taxon>Spermatophyta</taxon>
        <taxon>Magnoliopsida</taxon>
        <taxon>eudicotyledons</taxon>
        <taxon>Gunneridae</taxon>
        <taxon>Pentapetalae</taxon>
        <taxon>asterids</taxon>
        <taxon>campanulids</taxon>
        <taxon>Asterales</taxon>
        <taxon>Asteraceae</taxon>
        <taxon>Asteroideae</taxon>
        <taxon>Anthemideae</taxon>
        <taxon>Artemisiinae</taxon>
        <taxon>Artemisia</taxon>
    </lineage>
</organism>
<comment type="caution">
    <text evidence="2">The sequence shown here is derived from an EMBL/GenBank/DDBJ whole genome shotgun (WGS) entry which is preliminary data.</text>
</comment>
<evidence type="ECO:0000313" key="2">
    <source>
        <dbReference type="EMBL" id="PWA21316.1"/>
    </source>
</evidence>
<dbReference type="Gene3D" id="3.30.559.10">
    <property type="entry name" value="Chloramphenicol acetyltransferase-like domain"/>
    <property type="match status" value="1"/>
</dbReference>
<dbReference type="Pfam" id="PF02458">
    <property type="entry name" value="Transferase"/>
    <property type="match status" value="1"/>
</dbReference>
<dbReference type="PANTHER" id="PTHR31147">
    <property type="entry name" value="ACYL TRANSFERASE 4"/>
    <property type="match status" value="1"/>
</dbReference>
<keyword evidence="2" id="KW-0808">Transferase</keyword>
<gene>
    <name evidence="2" type="ORF">CTI12_AA629550</name>
</gene>
<dbReference type="EMBL" id="PKPP01030448">
    <property type="protein sequence ID" value="PWA21316.1"/>
    <property type="molecule type" value="Genomic_DNA"/>
</dbReference>
<dbReference type="InterPro" id="IPR050898">
    <property type="entry name" value="Plant_acyltransferase"/>
</dbReference>
<proteinExistence type="inferred from homology"/>
<evidence type="ECO:0000256" key="1">
    <source>
        <dbReference type="ARBA" id="ARBA00009861"/>
    </source>
</evidence>
<dbReference type="AlphaFoldDB" id="A0A2U1K9K6"/>
<name>A0A2U1K9K6_ARTAN</name>
<keyword evidence="3" id="KW-1185">Reference proteome</keyword>